<keyword evidence="1" id="KW-0808">Transferase</keyword>
<accession>A0ABT2K407</accession>
<comment type="caution">
    <text evidence="3">The sequence shown here is derived from an EMBL/GenBank/DDBJ whole genome shotgun (WGS) entry which is preliminary data.</text>
</comment>
<dbReference type="InterPro" id="IPR050267">
    <property type="entry name" value="Anti-sigma-factor_SerPK"/>
</dbReference>
<dbReference type="RefSeq" id="WP_260221684.1">
    <property type="nucleotide sequence ID" value="NZ_JAJAGO010000020.1"/>
</dbReference>
<feature type="domain" description="Histidine kinase/HSP90-like ATPase" evidence="2">
    <location>
        <begin position="26"/>
        <end position="126"/>
    </location>
</feature>
<reference evidence="3 4" key="1">
    <citation type="submission" date="2021-10" db="EMBL/GenBank/DDBJ databases">
        <title>Streptomyces gossypii sp. nov., isolated from soil collected from cotton field.</title>
        <authorList>
            <person name="Ge X."/>
            <person name="Chen X."/>
            <person name="Liu W."/>
        </authorList>
    </citation>
    <scope>NUCLEOTIDE SEQUENCE [LARGE SCALE GENOMIC DNA]</scope>
    <source>
        <strain evidence="3 4">N2-109</strain>
    </source>
</reference>
<dbReference type="Pfam" id="PF13581">
    <property type="entry name" value="HATPase_c_2"/>
    <property type="match status" value="1"/>
</dbReference>
<name>A0ABT2K407_9ACTN</name>
<dbReference type="SUPFAM" id="SSF55874">
    <property type="entry name" value="ATPase domain of HSP90 chaperone/DNA topoisomerase II/histidine kinase"/>
    <property type="match status" value="1"/>
</dbReference>
<dbReference type="Proteomes" id="UP001156389">
    <property type="component" value="Unassembled WGS sequence"/>
</dbReference>
<keyword evidence="3" id="KW-0547">Nucleotide-binding</keyword>
<proteinExistence type="predicted"/>
<dbReference type="InterPro" id="IPR003594">
    <property type="entry name" value="HATPase_dom"/>
</dbReference>
<keyword evidence="3" id="KW-0067">ATP-binding</keyword>
<evidence type="ECO:0000256" key="1">
    <source>
        <dbReference type="ARBA" id="ARBA00022527"/>
    </source>
</evidence>
<dbReference type="PANTHER" id="PTHR35526">
    <property type="entry name" value="ANTI-SIGMA-F FACTOR RSBW-RELATED"/>
    <property type="match status" value="1"/>
</dbReference>
<dbReference type="PANTHER" id="PTHR35526:SF3">
    <property type="entry name" value="ANTI-SIGMA-F FACTOR RSBW"/>
    <property type="match status" value="1"/>
</dbReference>
<evidence type="ECO:0000259" key="2">
    <source>
        <dbReference type="Pfam" id="PF13581"/>
    </source>
</evidence>
<dbReference type="Gene3D" id="3.30.565.10">
    <property type="entry name" value="Histidine kinase-like ATPase, C-terminal domain"/>
    <property type="match status" value="1"/>
</dbReference>
<protein>
    <submittedName>
        <fullName evidence="3">ATP-binding protein</fullName>
    </submittedName>
</protein>
<keyword evidence="1" id="KW-0723">Serine/threonine-protein kinase</keyword>
<evidence type="ECO:0000313" key="4">
    <source>
        <dbReference type="Proteomes" id="UP001156389"/>
    </source>
</evidence>
<dbReference type="GO" id="GO:0005524">
    <property type="term" value="F:ATP binding"/>
    <property type="evidence" value="ECO:0007669"/>
    <property type="project" value="UniProtKB-KW"/>
</dbReference>
<keyword evidence="4" id="KW-1185">Reference proteome</keyword>
<dbReference type="InterPro" id="IPR036890">
    <property type="entry name" value="HATPase_C_sf"/>
</dbReference>
<gene>
    <name evidence="3" type="ORF">LHJ74_31335</name>
</gene>
<organism evidence="3 4">
    <name type="scientific">Streptomyces gossypii</name>
    <dbReference type="NCBI Taxonomy" id="2883101"/>
    <lineage>
        <taxon>Bacteria</taxon>
        <taxon>Bacillati</taxon>
        <taxon>Actinomycetota</taxon>
        <taxon>Actinomycetes</taxon>
        <taxon>Kitasatosporales</taxon>
        <taxon>Streptomycetaceae</taxon>
        <taxon>Streptomyces</taxon>
    </lineage>
</organism>
<dbReference type="EMBL" id="JAJAGO010000020">
    <property type="protein sequence ID" value="MCT2594349.1"/>
    <property type="molecule type" value="Genomic_DNA"/>
</dbReference>
<dbReference type="CDD" id="cd16936">
    <property type="entry name" value="HATPase_RsbW-like"/>
    <property type="match status" value="1"/>
</dbReference>
<evidence type="ECO:0000313" key="3">
    <source>
        <dbReference type="EMBL" id="MCT2594349.1"/>
    </source>
</evidence>
<keyword evidence="1" id="KW-0418">Kinase</keyword>
<sequence>MAEHVQEAQPGYYVTGREHGVRAHLTASPANLRCVRQLTAKTLADAGVDGGTIENAQLVVSELCGNAVRACGDHVPLVVEVHTAPTGVWVKVHDPETVRMPRRAGVSMDDPAAESGRGLPLVDFLAPGWHTAITSVGKQVRCLLAYGG</sequence>